<dbReference type="InterPro" id="IPR039569">
    <property type="entry name" value="FAS1-like_DH_region"/>
</dbReference>
<sequence length="155" mass="16963">MSLLPEQTLRDALIATELQSFSVAVERSQLRFFAVAIGEQAGVYVDVDAAHAANHPDLVVPPTFFFSLELQRPDPYAALRTAGARLSQILHAQQSFEYHRLAFAGDELHLAPRVTDYREKKGGALAFLTRTTTVSRAGESVAELVNVVAIRRSAA</sequence>
<dbReference type="EMBL" id="BAAAQK010000020">
    <property type="protein sequence ID" value="GAA1865810.1"/>
    <property type="molecule type" value="Genomic_DNA"/>
</dbReference>
<dbReference type="CDD" id="cd03441">
    <property type="entry name" value="R_hydratase_like"/>
    <property type="match status" value="1"/>
</dbReference>
<dbReference type="RefSeq" id="WP_344422581.1">
    <property type="nucleotide sequence ID" value="NZ_BAAAQK010000020.1"/>
</dbReference>
<accession>A0ABN2NID5</accession>
<evidence type="ECO:0000259" key="1">
    <source>
        <dbReference type="Pfam" id="PF13452"/>
    </source>
</evidence>
<comment type="caution">
    <text evidence="2">The sequence shown here is derived from an EMBL/GenBank/DDBJ whole genome shotgun (WGS) entry which is preliminary data.</text>
</comment>
<keyword evidence="3" id="KW-1185">Reference proteome</keyword>
<proteinExistence type="predicted"/>
<dbReference type="SUPFAM" id="SSF54637">
    <property type="entry name" value="Thioesterase/thiol ester dehydrase-isomerase"/>
    <property type="match status" value="1"/>
</dbReference>
<protein>
    <recommendedName>
        <fullName evidence="1">FAS1-like dehydratase domain-containing protein</fullName>
    </recommendedName>
</protein>
<dbReference type="Proteomes" id="UP001500449">
    <property type="component" value="Unassembled WGS sequence"/>
</dbReference>
<evidence type="ECO:0000313" key="2">
    <source>
        <dbReference type="EMBL" id="GAA1865810.1"/>
    </source>
</evidence>
<dbReference type="PIRSF" id="PIRSF018072">
    <property type="entry name" value="UCP018072"/>
    <property type="match status" value="1"/>
</dbReference>
<gene>
    <name evidence="2" type="ORF">GCM10009836_52730</name>
</gene>
<dbReference type="InterPro" id="IPR029069">
    <property type="entry name" value="HotDog_dom_sf"/>
</dbReference>
<dbReference type="Gene3D" id="3.10.129.10">
    <property type="entry name" value="Hotdog Thioesterase"/>
    <property type="match status" value="1"/>
</dbReference>
<dbReference type="Pfam" id="PF13452">
    <property type="entry name" value="FAS1_DH_region"/>
    <property type="match status" value="1"/>
</dbReference>
<feature type="domain" description="FAS1-like dehydratase" evidence="1">
    <location>
        <begin position="13"/>
        <end position="143"/>
    </location>
</feature>
<evidence type="ECO:0000313" key="3">
    <source>
        <dbReference type="Proteomes" id="UP001500449"/>
    </source>
</evidence>
<reference evidence="2 3" key="1">
    <citation type="journal article" date="2019" name="Int. J. Syst. Evol. Microbiol.">
        <title>The Global Catalogue of Microorganisms (GCM) 10K type strain sequencing project: providing services to taxonomists for standard genome sequencing and annotation.</title>
        <authorList>
            <consortium name="The Broad Institute Genomics Platform"/>
            <consortium name="The Broad Institute Genome Sequencing Center for Infectious Disease"/>
            <person name="Wu L."/>
            <person name="Ma J."/>
        </authorList>
    </citation>
    <scope>NUCLEOTIDE SEQUENCE [LARGE SCALE GENOMIC DNA]</scope>
    <source>
        <strain evidence="2 3">JCM 16009</strain>
    </source>
</reference>
<organism evidence="2 3">
    <name type="scientific">Pseudonocardia ailaonensis</name>
    <dbReference type="NCBI Taxonomy" id="367279"/>
    <lineage>
        <taxon>Bacteria</taxon>
        <taxon>Bacillati</taxon>
        <taxon>Actinomycetota</taxon>
        <taxon>Actinomycetes</taxon>
        <taxon>Pseudonocardiales</taxon>
        <taxon>Pseudonocardiaceae</taxon>
        <taxon>Pseudonocardia</taxon>
    </lineage>
</organism>
<name>A0ABN2NID5_9PSEU</name>
<dbReference type="InterPro" id="IPR016709">
    <property type="entry name" value="HadA-like"/>
</dbReference>